<dbReference type="EMBL" id="CP011125">
    <property type="protein sequence ID" value="AKF07069.1"/>
    <property type="molecule type" value="Genomic_DNA"/>
</dbReference>
<organism evidence="2 3">
    <name type="scientific">Sandaracinus amylolyticus</name>
    <dbReference type="NCBI Taxonomy" id="927083"/>
    <lineage>
        <taxon>Bacteria</taxon>
        <taxon>Pseudomonadati</taxon>
        <taxon>Myxococcota</taxon>
        <taxon>Polyangia</taxon>
        <taxon>Polyangiales</taxon>
        <taxon>Sandaracinaceae</taxon>
        <taxon>Sandaracinus</taxon>
    </lineage>
</organism>
<protein>
    <recommendedName>
        <fullName evidence="4">Outer membrane beta-barrel domain-containing protein</fullName>
    </recommendedName>
</protein>
<reference evidence="2 3" key="1">
    <citation type="submission" date="2015-03" db="EMBL/GenBank/DDBJ databases">
        <title>Genome assembly of Sandaracinus amylolyticus DSM 53668.</title>
        <authorList>
            <person name="Sharma G."/>
            <person name="Subramanian S."/>
        </authorList>
    </citation>
    <scope>NUCLEOTIDE SEQUENCE [LARGE SCALE GENOMIC DNA]</scope>
    <source>
        <strain evidence="2 3">DSM 53668</strain>
    </source>
</reference>
<evidence type="ECO:0000313" key="2">
    <source>
        <dbReference type="EMBL" id="AKF07069.1"/>
    </source>
</evidence>
<evidence type="ECO:0000256" key="1">
    <source>
        <dbReference type="SAM" id="MobiDB-lite"/>
    </source>
</evidence>
<accession>A0A0F6SFJ8</accession>
<sequence length="268" mass="30305">MSFEEGETQPTQESGSGDVIGDLATSEAGAAEGETREAPTQVQEAREEIFAVQQVYALRINRVEITPTVSFSLNDPFVQHTGVGVGLNYWWTNVLALGVNFIWYEGLENESDIGYFVRRATRLAVPVNSYQFGAHLAFTYVPIYGKFAMFNEFIFQYDIYVLGGVGLMNTRPIPVIDPEVRSFNFDIRVAFNVGIGLRVFVTRWLAIVAELRDYMYLEQLENLEVALGAERTNPETWTQNSPAFINNVTAHLGLTIFLPFDFEYRLPR</sequence>
<dbReference type="Proteomes" id="UP000034883">
    <property type="component" value="Chromosome"/>
</dbReference>
<dbReference type="Gene3D" id="2.40.160.20">
    <property type="match status" value="1"/>
</dbReference>
<keyword evidence="3" id="KW-1185">Reference proteome</keyword>
<dbReference type="STRING" id="927083.DB32_004218"/>
<name>A0A0F6SFJ8_9BACT</name>
<gene>
    <name evidence="2" type="ORF">DB32_004218</name>
</gene>
<dbReference type="InterPro" id="IPR011250">
    <property type="entry name" value="OMP/PagP_B-barrel"/>
</dbReference>
<feature type="region of interest" description="Disordered" evidence="1">
    <location>
        <begin position="1"/>
        <end position="42"/>
    </location>
</feature>
<evidence type="ECO:0008006" key="4">
    <source>
        <dbReference type="Google" id="ProtNLM"/>
    </source>
</evidence>
<dbReference type="SUPFAM" id="SSF56925">
    <property type="entry name" value="OMPA-like"/>
    <property type="match status" value="1"/>
</dbReference>
<proteinExistence type="predicted"/>
<dbReference type="InterPro" id="IPR030820">
    <property type="entry name" value="OMP_myx_plus_Proteobacteria"/>
</dbReference>
<dbReference type="NCBIfam" id="TIGR04565">
    <property type="entry name" value="OMP_myx_plus"/>
    <property type="match status" value="1"/>
</dbReference>
<dbReference type="KEGG" id="samy:DB32_004218"/>
<evidence type="ECO:0000313" key="3">
    <source>
        <dbReference type="Proteomes" id="UP000034883"/>
    </source>
</evidence>
<dbReference type="AlphaFoldDB" id="A0A0F6SFJ8"/>